<organism evidence="1 2">
    <name type="scientific">Methanobrevibacter millerae</name>
    <dbReference type="NCBI Taxonomy" id="230361"/>
    <lineage>
        <taxon>Archaea</taxon>
        <taxon>Methanobacteriati</taxon>
        <taxon>Methanobacteriota</taxon>
        <taxon>Methanomada group</taxon>
        <taxon>Methanobacteria</taxon>
        <taxon>Methanobacteriales</taxon>
        <taxon>Methanobacteriaceae</taxon>
        <taxon>Methanobrevibacter</taxon>
    </lineage>
</organism>
<dbReference type="InterPro" id="IPR018579">
    <property type="entry name" value="Restrct_endonuc_II_LlaJI"/>
</dbReference>
<name>A0A0U3E9H9_9EURY</name>
<dbReference type="PATRIC" id="fig|230361.4.peg.1244"/>
<dbReference type="GeneID" id="26736163"/>
<proteinExistence type="predicted"/>
<keyword evidence="1" id="KW-0255">Endonuclease</keyword>
<keyword evidence="1" id="KW-0378">Hydrolase</keyword>
<keyword evidence="2" id="KW-1185">Reference proteome</keyword>
<accession>A0A0U3E9H9</accession>
<dbReference type="GO" id="GO:0004519">
    <property type="term" value="F:endonuclease activity"/>
    <property type="evidence" value="ECO:0007669"/>
    <property type="project" value="UniProtKB-KW"/>
</dbReference>
<dbReference type="AlphaFoldDB" id="A0A0U3E9H9"/>
<dbReference type="Proteomes" id="UP000067738">
    <property type="component" value="Chromosome"/>
</dbReference>
<evidence type="ECO:0000313" key="1">
    <source>
        <dbReference type="EMBL" id="ALT68984.1"/>
    </source>
</evidence>
<dbReference type="KEGG" id="mmil:sm9_1202"/>
<evidence type="ECO:0000313" key="2">
    <source>
        <dbReference type="Proteomes" id="UP000067738"/>
    </source>
</evidence>
<gene>
    <name evidence="1" type="ORF">sm9_1202</name>
</gene>
<dbReference type="Pfam" id="PF09563">
    <property type="entry name" value="RE_LlaJI"/>
    <property type="match status" value="1"/>
</dbReference>
<reference evidence="1 2" key="1">
    <citation type="submission" date="2015-04" db="EMBL/GenBank/DDBJ databases">
        <title>The complete genome sequence of the rumen methanogen Methanobrevibacter millerae SM9.</title>
        <authorList>
            <person name="Leahy S.C."/>
            <person name="Kelly W.J."/>
            <person name="Pacheco D.M."/>
            <person name="Li D."/>
            <person name="Altermann E."/>
            <person name="Attwood G.T."/>
        </authorList>
    </citation>
    <scope>NUCLEOTIDE SEQUENCE [LARGE SCALE GENOMIC DNA]</scope>
    <source>
        <strain evidence="1 2">SM9</strain>
    </source>
</reference>
<dbReference type="REBASE" id="133949">
    <property type="entry name" value="R1.MmiSM9ORF1204P"/>
</dbReference>
<dbReference type="RefSeq" id="WP_232299095.1">
    <property type="nucleotide sequence ID" value="NZ_CP011266.1"/>
</dbReference>
<dbReference type="EMBL" id="CP011266">
    <property type="protein sequence ID" value="ALT68984.1"/>
    <property type="molecule type" value="Genomic_DNA"/>
</dbReference>
<keyword evidence="1" id="KW-0540">Nuclease</keyword>
<sequence>MTQTDILKKYCRIATNRDNDRFVGIHGDDNGVFVYFPLGYELSETDSEIRRDIFHLFEIINEFKEEKEGNISQRNNSEKKDVEFPIGAYMEIIYYFLNNGYYRETDSVYRTQNKGKVNWSKTIKKQNPILIKNKNSSYSLIYANFTVRNSTPNDDKEITRINQYCVYESFKKIGWLFNSYMPPKPIGKLNKNKSLFILQDKLSNTNVDNKKKLFKSMIDLINSMDDNSENQFYYGTNTFEHVFEKMVDKMFGIEHKDDYYPKAEWNLKFNDNIKTYPLQPDTIMEYDDKIFVIDSKYYKYGDTAEPKDLPQITSINKQITYAEYAKTLEITNNKEIYNAFLLPFNKESKKFSTNNLINVGEAIGEWRGKSTHKYEHVQCVLIDVRYLMENYKVNSKDNIIQLANAIEEAFEETVL</sequence>
<protein>
    <submittedName>
        <fullName evidence="1">Type II restriction endonuclease</fullName>
    </submittedName>
</protein>